<gene>
    <name evidence="2" type="ORF">LPB301_05420</name>
</gene>
<keyword evidence="1" id="KW-1133">Transmembrane helix</keyword>
<keyword evidence="3" id="KW-1185">Reference proteome</keyword>
<dbReference type="OrthoDB" id="1144727at2"/>
<keyword evidence="1" id="KW-0472">Membrane</keyword>
<evidence type="ECO:0000256" key="1">
    <source>
        <dbReference type="SAM" id="Phobius"/>
    </source>
</evidence>
<dbReference type="KEGG" id="prn:BW723_00675"/>
<evidence type="ECO:0008006" key="4">
    <source>
        <dbReference type="Google" id="ProtNLM"/>
    </source>
</evidence>
<evidence type="ECO:0000313" key="2">
    <source>
        <dbReference type="EMBL" id="OBY66867.1"/>
    </source>
</evidence>
<evidence type="ECO:0000313" key="3">
    <source>
        <dbReference type="Proteomes" id="UP000092612"/>
    </source>
</evidence>
<sequence>MEEKTIKCPNCGTLNTGKKYCTNCNKSLSQEILLQKKLEKIKQQEIDKVIYERENPNFTERLKKHPFFLYRIFGWILYSGYVVASAIGAGLAWFIAMVAAG</sequence>
<feature type="transmembrane region" description="Helical" evidence="1">
    <location>
        <begin position="68"/>
        <end position="96"/>
    </location>
</feature>
<dbReference type="EMBL" id="LSFL01000011">
    <property type="protein sequence ID" value="OBY66867.1"/>
    <property type="molecule type" value="Genomic_DNA"/>
</dbReference>
<proteinExistence type="predicted"/>
<protein>
    <recommendedName>
        <fullName evidence="4">Zinc ribbon domain-containing protein</fullName>
    </recommendedName>
</protein>
<dbReference type="RefSeq" id="WP_068358716.1">
    <property type="nucleotide sequence ID" value="NZ_CP019337.1"/>
</dbReference>
<comment type="caution">
    <text evidence="2">The sequence shown here is derived from an EMBL/GenBank/DDBJ whole genome shotgun (WGS) entry which is preliminary data.</text>
</comment>
<dbReference type="STRING" id="996801.BW723_00675"/>
<accession>A0A1B8U4S9</accession>
<dbReference type="Proteomes" id="UP000092612">
    <property type="component" value="Unassembled WGS sequence"/>
</dbReference>
<keyword evidence="1" id="KW-0812">Transmembrane</keyword>
<name>A0A1B8U4S9_9FLAO</name>
<organism evidence="2 3">
    <name type="scientific">Polaribacter reichenbachii</name>
    <dbReference type="NCBI Taxonomy" id="996801"/>
    <lineage>
        <taxon>Bacteria</taxon>
        <taxon>Pseudomonadati</taxon>
        <taxon>Bacteroidota</taxon>
        <taxon>Flavobacteriia</taxon>
        <taxon>Flavobacteriales</taxon>
        <taxon>Flavobacteriaceae</taxon>
    </lineage>
</organism>
<dbReference type="AlphaFoldDB" id="A0A1B8U4S9"/>
<reference evidence="3" key="1">
    <citation type="submission" date="2016-02" db="EMBL/GenBank/DDBJ databases">
        <title>Paenibacillus sp. LPB0068, isolated from Crassostrea gigas.</title>
        <authorList>
            <person name="Shin S.-K."/>
            <person name="Yi H."/>
        </authorList>
    </citation>
    <scope>NUCLEOTIDE SEQUENCE [LARGE SCALE GENOMIC DNA]</scope>
    <source>
        <strain evidence="3">KCTC 23969</strain>
    </source>
</reference>